<keyword evidence="1" id="KW-1133">Transmembrane helix</keyword>
<accession>A0A0C3NMT3</accession>
<keyword evidence="1" id="KW-0812">Transmembrane</keyword>
<dbReference type="HOGENOM" id="CLU_035509_10_5_1"/>
<evidence type="ECO:0000313" key="4">
    <source>
        <dbReference type="Proteomes" id="UP000054217"/>
    </source>
</evidence>
<organism evidence="3 4">
    <name type="scientific">Pisolithus tinctorius Marx 270</name>
    <dbReference type="NCBI Taxonomy" id="870435"/>
    <lineage>
        <taxon>Eukaryota</taxon>
        <taxon>Fungi</taxon>
        <taxon>Dikarya</taxon>
        <taxon>Basidiomycota</taxon>
        <taxon>Agaricomycotina</taxon>
        <taxon>Agaricomycetes</taxon>
        <taxon>Agaricomycetidae</taxon>
        <taxon>Boletales</taxon>
        <taxon>Sclerodermatineae</taxon>
        <taxon>Pisolithaceae</taxon>
        <taxon>Pisolithus</taxon>
    </lineage>
</organism>
<dbReference type="InParanoid" id="A0A0C3NMT3"/>
<dbReference type="AlphaFoldDB" id="A0A0C3NMT3"/>
<feature type="transmembrane region" description="Helical" evidence="1">
    <location>
        <begin position="155"/>
        <end position="175"/>
    </location>
</feature>
<dbReference type="EMBL" id="KN832043">
    <property type="protein sequence ID" value="KIN96643.1"/>
    <property type="molecule type" value="Genomic_DNA"/>
</dbReference>
<dbReference type="OrthoDB" id="2637653at2759"/>
<evidence type="ECO:0000313" key="3">
    <source>
        <dbReference type="EMBL" id="KIN96643.1"/>
    </source>
</evidence>
<keyword evidence="4" id="KW-1185">Reference proteome</keyword>
<feature type="transmembrane region" description="Helical" evidence="1">
    <location>
        <begin position="196"/>
        <end position="215"/>
    </location>
</feature>
<gene>
    <name evidence="3" type="ORF">M404DRAFT_242975</name>
</gene>
<reference evidence="4" key="2">
    <citation type="submission" date="2015-01" db="EMBL/GenBank/DDBJ databases">
        <title>Evolutionary Origins and Diversification of the Mycorrhizal Mutualists.</title>
        <authorList>
            <consortium name="DOE Joint Genome Institute"/>
            <consortium name="Mycorrhizal Genomics Consortium"/>
            <person name="Kohler A."/>
            <person name="Kuo A."/>
            <person name="Nagy L.G."/>
            <person name="Floudas D."/>
            <person name="Copeland A."/>
            <person name="Barry K.W."/>
            <person name="Cichocki N."/>
            <person name="Veneault-Fourrey C."/>
            <person name="LaButti K."/>
            <person name="Lindquist E.A."/>
            <person name="Lipzen A."/>
            <person name="Lundell T."/>
            <person name="Morin E."/>
            <person name="Murat C."/>
            <person name="Riley R."/>
            <person name="Ohm R."/>
            <person name="Sun H."/>
            <person name="Tunlid A."/>
            <person name="Henrissat B."/>
            <person name="Grigoriev I.V."/>
            <person name="Hibbett D.S."/>
            <person name="Martin F."/>
        </authorList>
    </citation>
    <scope>NUCLEOTIDE SEQUENCE [LARGE SCALE GENOMIC DNA]</scope>
    <source>
        <strain evidence="4">Marx 270</strain>
    </source>
</reference>
<keyword evidence="1" id="KW-0472">Membrane</keyword>
<sequence length="283" mass="31787">MGTTAAVQSIYYHSAAALAFSLWDFLTTLGDEVHYIWPMKRRHTFRWLYMFHRHFLLVTHIACQILLPFFPVMSSHICRALLASMALVAECANFTVEFILAFRVCVLFGRRPWISRLLGCLMLAELLCCMVNATLTLKSYGGGMLFQLSPNAKTQMASTAVVHSTLVTLTVVKYLSIVRGRGAGRNVISQFILDGAVTYLVMAGLLGFGFTITTVSSSEPIILFFWALTVHSVCGSRLILNMARIQDRLQGLREDESILLTTQLGHKRPQSPCFFHVPEFRIL</sequence>
<feature type="transmembrane region" description="Helical" evidence="1">
    <location>
        <begin position="6"/>
        <end position="26"/>
    </location>
</feature>
<feature type="transmembrane region" description="Helical" evidence="1">
    <location>
        <begin position="114"/>
        <end position="135"/>
    </location>
</feature>
<feature type="transmembrane region" description="Helical" evidence="1">
    <location>
        <begin position="221"/>
        <end position="240"/>
    </location>
</feature>
<dbReference type="Proteomes" id="UP000054217">
    <property type="component" value="Unassembled WGS sequence"/>
</dbReference>
<evidence type="ECO:0000259" key="2">
    <source>
        <dbReference type="Pfam" id="PF20151"/>
    </source>
</evidence>
<evidence type="ECO:0000256" key="1">
    <source>
        <dbReference type="SAM" id="Phobius"/>
    </source>
</evidence>
<feature type="transmembrane region" description="Helical" evidence="1">
    <location>
        <begin position="47"/>
        <end position="70"/>
    </location>
</feature>
<dbReference type="Pfam" id="PF20151">
    <property type="entry name" value="DUF6533"/>
    <property type="match status" value="1"/>
</dbReference>
<name>A0A0C3NMT3_PISTI</name>
<dbReference type="InterPro" id="IPR045340">
    <property type="entry name" value="DUF6533"/>
</dbReference>
<dbReference type="STRING" id="870435.A0A0C3NMT3"/>
<feature type="domain" description="DUF6533" evidence="2">
    <location>
        <begin position="12"/>
        <end position="57"/>
    </location>
</feature>
<feature type="transmembrane region" description="Helical" evidence="1">
    <location>
        <begin position="82"/>
        <end position="102"/>
    </location>
</feature>
<protein>
    <recommendedName>
        <fullName evidence="2">DUF6533 domain-containing protein</fullName>
    </recommendedName>
</protein>
<proteinExistence type="predicted"/>
<reference evidence="3 4" key="1">
    <citation type="submission" date="2014-04" db="EMBL/GenBank/DDBJ databases">
        <authorList>
            <consortium name="DOE Joint Genome Institute"/>
            <person name="Kuo A."/>
            <person name="Kohler A."/>
            <person name="Costa M.D."/>
            <person name="Nagy L.G."/>
            <person name="Floudas D."/>
            <person name="Copeland A."/>
            <person name="Barry K.W."/>
            <person name="Cichocki N."/>
            <person name="Veneault-Fourrey C."/>
            <person name="LaButti K."/>
            <person name="Lindquist E.A."/>
            <person name="Lipzen A."/>
            <person name="Lundell T."/>
            <person name="Morin E."/>
            <person name="Murat C."/>
            <person name="Sun H."/>
            <person name="Tunlid A."/>
            <person name="Henrissat B."/>
            <person name="Grigoriev I.V."/>
            <person name="Hibbett D.S."/>
            <person name="Martin F."/>
            <person name="Nordberg H.P."/>
            <person name="Cantor M.N."/>
            <person name="Hua S.X."/>
        </authorList>
    </citation>
    <scope>NUCLEOTIDE SEQUENCE [LARGE SCALE GENOMIC DNA]</scope>
    <source>
        <strain evidence="3 4">Marx 270</strain>
    </source>
</reference>